<reference evidence="1 2" key="2">
    <citation type="submission" date="2012-02" db="EMBL/GenBank/DDBJ databases">
        <title>Improved High-Quality Draft sequence of Desulfobacter postgatei 2ac9.</title>
        <authorList>
            <consortium name="US DOE Joint Genome Institute"/>
            <person name="Lucas S."/>
            <person name="Han J."/>
            <person name="Lapidus A."/>
            <person name="Cheng J.-F."/>
            <person name="Goodwin L."/>
            <person name="Pitluck S."/>
            <person name="Peters L."/>
            <person name="Ovchinnikova G."/>
            <person name="Held B."/>
            <person name="Detter J.C."/>
            <person name="Han C."/>
            <person name="Tapia R."/>
            <person name="Land M."/>
            <person name="Hauser L."/>
            <person name="Kyrpides N."/>
            <person name="Ivanova N."/>
            <person name="Pagani I."/>
            <person name="Orellana R."/>
            <person name="Lovley D."/>
            <person name="Woyke T."/>
        </authorList>
    </citation>
    <scope>NUCLEOTIDE SEQUENCE [LARGE SCALE GENOMIC DNA]</scope>
    <source>
        <strain evidence="1 2">2ac9</strain>
    </source>
</reference>
<protein>
    <submittedName>
        <fullName evidence="1">Abortive infection bacteriophage resistance protein</fullName>
    </submittedName>
</protein>
<reference evidence="1 2" key="1">
    <citation type="submission" date="2011-09" db="EMBL/GenBank/DDBJ databases">
        <authorList>
            <consortium name="US DOE Joint Genome Institute (JGI-PGF)"/>
            <person name="Lucas S."/>
            <person name="Han J."/>
            <person name="Lapidus A."/>
            <person name="Cheng J.-F."/>
            <person name="Goodwin L."/>
            <person name="Pitluck S."/>
            <person name="Peters L."/>
            <person name="Land M.L."/>
            <person name="Hauser L."/>
            <person name="Orellana R."/>
            <person name="Lovley D."/>
            <person name="Woyke T.J."/>
        </authorList>
    </citation>
    <scope>NUCLEOTIDE SEQUENCE [LARGE SCALE GENOMIC DNA]</scope>
    <source>
        <strain evidence="1 2">2ac9</strain>
    </source>
</reference>
<accession>I5B140</accession>
<dbReference type="Proteomes" id="UP000005778">
    <property type="component" value="Chromosome"/>
</dbReference>
<dbReference type="eggNOG" id="COG4823">
    <property type="taxonomic scope" value="Bacteria"/>
</dbReference>
<dbReference type="InterPro" id="IPR011664">
    <property type="entry name" value="Abi_system_AbiD/AbiF-like"/>
</dbReference>
<evidence type="ECO:0000313" key="1">
    <source>
        <dbReference type="EMBL" id="EIM63203.1"/>
    </source>
</evidence>
<keyword evidence="2" id="KW-1185">Reference proteome</keyword>
<dbReference type="Pfam" id="PF07751">
    <property type="entry name" value="Abi_2"/>
    <property type="match status" value="1"/>
</dbReference>
<sequence length="317" mass="37322">MRTPAGYLFLGETMKFKKPPLTIDDQIQLLRQRGMDIPDPDRARRYLSHISYFRLRGYWIPFENKENGKDHHFMDGTTFDAVLNLYIFDRKFRLLMLEAIERIEISFRAHFANELGVAYGSHFYLDPNYFYRADLHENLLNSLGSEINRSTELFIEHYNKTYDDPALPPIWASAEVMSFGQLSLWYKNLKTRHDKNRIAIPYGIDESLLRSFMHHLTFIRNITAHHGRLWNRRMTITMRMPRKPKALAAMLNPDATRYVGNTVIMLGYFLQLISPGTSWPHRMHQLITNSPGIRPTAMGLQKNWQHLPLWKVPDGNR</sequence>
<dbReference type="STRING" id="879212.DespoDRAFT_01239"/>
<dbReference type="AlphaFoldDB" id="I5B140"/>
<dbReference type="EMBL" id="CM001488">
    <property type="protein sequence ID" value="EIM63203.1"/>
    <property type="molecule type" value="Genomic_DNA"/>
</dbReference>
<dbReference type="HOGENOM" id="CLU_044962_2_1_7"/>
<dbReference type="OrthoDB" id="5363652at2"/>
<proteinExistence type="predicted"/>
<organism evidence="1 2">
    <name type="scientific">Desulfobacter postgatei 2ac9</name>
    <dbReference type="NCBI Taxonomy" id="879212"/>
    <lineage>
        <taxon>Bacteria</taxon>
        <taxon>Pseudomonadati</taxon>
        <taxon>Thermodesulfobacteriota</taxon>
        <taxon>Desulfobacteria</taxon>
        <taxon>Desulfobacterales</taxon>
        <taxon>Desulfobacteraceae</taxon>
        <taxon>Desulfobacter</taxon>
    </lineage>
</organism>
<gene>
    <name evidence="1" type="ORF">DespoDRAFT_01239</name>
</gene>
<name>I5B140_9BACT</name>
<evidence type="ECO:0000313" key="2">
    <source>
        <dbReference type="Proteomes" id="UP000005778"/>
    </source>
</evidence>